<proteinExistence type="predicted"/>
<feature type="chain" id="PRO_5005567522" description="Tet-like 2OG-Fe(II) oxygenase domain-containing protein" evidence="1">
    <location>
        <begin position="19"/>
        <end position="266"/>
    </location>
</feature>
<comment type="caution">
    <text evidence="3">The sequence shown here is derived from an EMBL/GenBank/DDBJ whole genome shotgun (WGS) entry which is preliminary data.</text>
</comment>
<feature type="domain" description="Tet-like 2OG-Fe(II) oxygenase" evidence="2">
    <location>
        <begin position="170"/>
        <end position="242"/>
    </location>
</feature>
<evidence type="ECO:0000313" key="3">
    <source>
        <dbReference type="EMBL" id="KNZ49144.1"/>
    </source>
</evidence>
<evidence type="ECO:0000313" key="4">
    <source>
        <dbReference type="Proteomes" id="UP000037035"/>
    </source>
</evidence>
<reference evidence="3 4" key="1">
    <citation type="submission" date="2015-08" db="EMBL/GenBank/DDBJ databases">
        <title>Next Generation Sequencing and Analysis of the Genome of Puccinia sorghi L Schw, the Causal Agent of Maize Common Rust.</title>
        <authorList>
            <person name="Rochi L."/>
            <person name="Burguener G."/>
            <person name="Darino M."/>
            <person name="Turjanski A."/>
            <person name="Kreff E."/>
            <person name="Dieguez M.J."/>
            <person name="Sacco F."/>
        </authorList>
    </citation>
    <scope>NUCLEOTIDE SEQUENCE [LARGE SCALE GENOMIC DNA]</scope>
    <source>
        <strain evidence="3 4">RO10H11247</strain>
    </source>
</reference>
<dbReference type="STRING" id="27349.A0A0L6UKT7"/>
<gene>
    <name evidence="3" type="ORF">VP01_5188g2</name>
</gene>
<dbReference type="EMBL" id="LAVV01010373">
    <property type="protein sequence ID" value="KNZ49144.1"/>
    <property type="molecule type" value="Genomic_DNA"/>
</dbReference>
<sequence length="266" mass="29361">MSKIVTSLSCFACYGLLASDLSNQSTQLQPSHPRNSPIPAIICNIYFQCAHYQEGTVFRQINANLNLSEIAHLPFHISNTNPNAMIQFFNNSIRFQLWILLSNHNTNVSANISLLKQTIRIPTSQMALDILGGCIIYEEASKIGITGIAAKVSKDPDGYCKLQSHVPEQNMKSRSYDASPLTSVMWIPIKHTIGNLVEENFEIKGGEFVFPDDSCSIKFSGFNGIVECSWKAIEYFHLTLPSNTPSKSLHNHGAIVPAPQEDSSGS</sequence>
<keyword evidence="1" id="KW-0732">Signal</keyword>
<dbReference type="Pfam" id="PF20515">
    <property type="entry name" value="2OG-FeII_Oxy_6"/>
    <property type="match status" value="1"/>
</dbReference>
<evidence type="ECO:0000259" key="2">
    <source>
        <dbReference type="Pfam" id="PF20515"/>
    </source>
</evidence>
<dbReference type="Proteomes" id="UP000037035">
    <property type="component" value="Unassembled WGS sequence"/>
</dbReference>
<dbReference type="VEuPathDB" id="FungiDB:VP01_5188g2"/>
<dbReference type="AlphaFoldDB" id="A0A0L6UKT7"/>
<dbReference type="InterPro" id="IPR046798">
    <property type="entry name" value="2OG-FeII_Oxy_6"/>
</dbReference>
<name>A0A0L6UKT7_9BASI</name>
<dbReference type="OrthoDB" id="2496844at2759"/>
<organism evidence="3 4">
    <name type="scientific">Puccinia sorghi</name>
    <dbReference type="NCBI Taxonomy" id="27349"/>
    <lineage>
        <taxon>Eukaryota</taxon>
        <taxon>Fungi</taxon>
        <taxon>Dikarya</taxon>
        <taxon>Basidiomycota</taxon>
        <taxon>Pucciniomycotina</taxon>
        <taxon>Pucciniomycetes</taxon>
        <taxon>Pucciniales</taxon>
        <taxon>Pucciniaceae</taxon>
        <taxon>Puccinia</taxon>
    </lineage>
</organism>
<keyword evidence="4" id="KW-1185">Reference proteome</keyword>
<evidence type="ECO:0000256" key="1">
    <source>
        <dbReference type="SAM" id="SignalP"/>
    </source>
</evidence>
<feature type="signal peptide" evidence="1">
    <location>
        <begin position="1"/>
        <end position="18"/>
    </location>
</feature>
<protein>
    <recommendedName>
        <fullName evidence="2">Tet-like 2OG-Fe(II) oxygenase domain-containing protein</fullName>
    </recommendedName>
</protein>
<accession>A0A0L6UKT7</accession>